<proteinExistence type="predicted"/>
<organism evidence="3 4">
    <name type="scientific">Roridomyces roridus</name>
    <dbReference type="NCBI Taxonomy" id="1738132"/>
    <lineage>
        <taxon>Eukaryota</taxon>
        <taxon>Fungi</taxon>
        <taxon>Dikarya</taxon>
        <taxon>Basidiomycota</taxon>
        <taxon>Agaricomycotina</taxon>
        <taxon>Agaricomycetes</taxon>
        <taxon>Agaricomycetidae</taxon>
        <taxon>Agaricales</taxon>
        <taxon>Marasmiineae</taxon>
        <taxon>Mycenaceae</taxon>
        <taxon>Roridomyces</taxon>
    </lineage>
</organism>
<feature type="region of interest" description="Disordered" evidence="1">
    <location>
        <begin position="251"/>
        <end position="370"/>
    </location>
</feature>
<reference evidence="3" key="1">
    <citation type="submission" date="2023-03" db="EMBL/GenBank/DDBJ databases">
        <title>Massive genome expansion in bonnet fungi (Mycena s.s.) driven by repeated elements and novel gene families across ecological guilds.</title>
        <authorList>
            <consortium name="Lawrence Berkeley National Laboratory"/>
            <person name="Harder C.B."/>
            <person name="Miyauchi S."/>
            <person name="Viragh M."/>
            <person name="Kuo A."/>
            <person name="Thoen E."/>
            <person name="Andreopoulos B."/>
            <person name="Lu D."/>
            <person name="Skrede I."/>
            <person name="Drula E."/>
            <person name="Henrissat B."/>
            <person name="Morin E."/>
            <person name="Kohler A."/>
            <person name="Barry K."/>
            <person name="LaButti K."/>
            <person name="Morin E."/>
            <person name="Salamov A."/>
            <person name="Lipzen A."/>
            <person name="Mereny Z."/>
            <person name="Hegedus B."/>
            <person name="Baldrian P."/>
            <person name="Stursova M."/>
            <person name="Weitz H."/>
            <person name="Taylor A."/>
            <person name="Grigoriev I.V."/>
            <person name="Nagy L.G."/>
            <person name="Martin F."/>
            <person name="Kauserud H."/>
        </authorList>
    </citation>
    <scope>NUCLEOTIDE SEQUENCE</scope>
    <source>
        <strain evidence="3">9284</strain>
    </source>
</reference>
<keyword evidence="2" id="KW-1133">Transmembrane helix</keyword>
<keyword evidence="2" id="KW-0472">Membrane</keyword>
<feature type="compositionally biased region" description="Low complexity" evidence="1">
    <location>
        <begin position="336"/>
        <end position="347"/>
    </location>
</feature>
<feature type="region of interest" description="Disordered" evidence="1">
    <location>
        <begin position="103"/>
        <end position="122"/>
    </location>
</feature>
<feature type="transmembrane region" description="Helical" evidence="2">
    <location>
        <begin position="185"/>
        <end position="210"/>
    </location>
</feature>
<feature type="compositionally biased region" description="Pro residues" evidence="1">
    <location>
        <begin position="265"/>
        <end position="275"/>
    </location>
</feature>
<keyword evidence="4" id="KW-1185">Reference proteome</keyword>
<feature type="compositionally biased region" description="Polar residues" evidence="1">
    <location>
        <begin position="291"/>
        <end position="310"/>
    </location>
</feature>
<feature type="region of interest" description="Disordered" evidence="1">
    <location>
        <begin position="382"/>
        <end position="430"/>
    </location>
</feature>
<evidence type="ECO:0000313" key="4">
    <source>
        <dbReference type="Proteomes" id="UP001221142"/>
    </source>
</evidence>
<name>A0AAD7BXM3_9AGAR</name>
<evidence type="ECO:0000256" key="1">
    <source>
        <dbReference type="SAM" id="MobiDB-lite"/>
    </source>
</evidence>
<evidence type="ECO:0000256" key="2">
    <source>
        <dbReference type="SAM" id="Phobius"/>
    </source>
</evidence>
<sequence>MSTSCLTAATGTTINVTTVESIFTTFTGSLSTEAPTVTTITTQGCVADPLNLTCIPTPTTLTSTIAGSVDTIQVPVTGTTQVLETHTITLFGSSCTTFIASSSAAPVKPPPPPPPSSGSLSLSLSTPPASVFVSHSATVLSNGETSSVEETITSTFPPSYVTVTLPPSGTHGLQESPNNNTSTNVGAIVGGALGGFFGLLGLALIAWFILKRRRRWDDIFDRGIDADVDSPRSKAKRFSLDAEVEPKPYQYGLVGHTRSPSINISPPPTPQPFSHPTPERQNSLAPLLLPNSVSTPGHSASVSSRPSTAGSMRPLRDGHSHNRSTSGDSHVSPAMPSHWGHHSPSPSAGQEYFDQGPGRAGSPAASVMEYEPQLRLRLANRGDEEMDESPPVGSPLANGAGKARHIRLGSGGTGVLVHTDAGPVPPEFHG</sequence>
<dbReference type="Proteomes" id="UP001221142">
    <property type="component" value="Unassembled WGS sequence"/>
</dbReference>
<comment type="caution">
    <text evidence="3">The sequence shown here is derived from an EMBL/GenBank/DDBJ whole genome shotgun (WGS) entry which is preliminary data.</text>
</comment>
<evidence type="ECO:0000313" key="3">
    <source>
        <dbReference type="EMBL" id="KAJ7633099.1"/>
    </source>
</evidence>
<protein>
    <recommendedName>
        <fullName evidence="5">Mid2 domain-containing protein</fullName>
    </recommendedName>
</protein>
<feature type="compositionally biased region" description="Pro residues" evidence="1">
    <location>
        <begin position="107"/>
        <end position="116"/>
    </location>
</feature>
<dbReference type="EMBL" id="JARKIF010000008">
    <property type="protein sequence ID" value="KAJ7633099.1"/>
    <property type="molecule type" value="Genomic_DNA"/>
</dbReference>
<accession>A0AAD7BXM3</accession>
<keyword evidence="2" id="KW-0812">Transmembrane</keyword>
<dbReference type="AlphaFoldDB" id="A0AAD7BXM3"/>
<gene>
    <name evidence="3" type="ORF">FB45DRAFT_914367</name>
</gene>
<evidence type="ECO:0008006" key="5">
    <source>
        <dbReference type="Google" id="ProtNLM"/>
    </source>
</evidence>